<reference evidence="2 3" key="1">
    <citation type="submission" date="2020-11" db="EMBL/GenBank/DDBJ databases">
        <title>A novel isolate from a Black sea contaminated sediment with potential to produce alkanes: Plantactinospora alkalitolerans sp. nov.</title>
        <authorList>
            <person name="Carro L."/>
            <person name="Veyisoglu A."/>
            <person name="Guven K."/>
            <person name="Schumann P."/>
            <person name="Klenk H.-P."/>
            <person name="Sahin N."/>
        </authorList>
    </citation>
    <scope>NUCLEOTIDE SEQUENCE [LARGE SCALE GENOMIC DNA]</scope>
    <source>
        <strain evidence="2 3">S1510</strain>
    </source>
</reference>
<name>A0ABS0H306_9ACTN</name>
<gene>
    <name evidence="2" type="ORF">I0C86_28370</name>
</gene>
<comment type="caution">
    <text evidence="2">The sequence shown here is derived from an EMBL/GenBank/DDBJ whole genome shotgun (WGS) entry which is preliminary data.</text>
</comment>
<dbReference type="EMBL" id="JADPUN010000252">
    <property type="protein sequence ID" value="MBF9132843.1"/>
    <property type="molecule type" value="Genomic_DNA"/>
</dbReference>
<evidence type="ECO:0000256" key="1">
    <source>
        <dbReference type="SAM" id="MobiDB-lite"/>
    </source>
</evidence>
<protein>
    <submittedName>
        <fullName evidence="2">Uncharacterized protein</fullName>
    </submittedName>
</protein>
<feature type="region of interest" description="Disordered" evidence="1">
    <location>
        <begin position="48"/>
        <end position="79"/>
    </location>
</feature>
<evidence type="ECO:0000313" key="3">
    <source>
        <dbReference type="Proteomes" id="UP000638560"/>
    </source>
</evidence>
<organism evidence="2 3">
    <name type="scientific">Plantactinospora alkalitolerans</name>
    <dbReference type="NCBI Taxonomy" id="2789879"/>
    <lineage>
        <taxon>Bacteria</taxon>
        <taxon>Bacillati</taxon>
        <taxon>Actinomycetota</taxon>
        <taxon>Actinomycetes</taxon>
        <taxon>Micromonosporales</taxon>
        <taxon>Micromonosporaceae</taxon>
        <taxon>Plantactinospora</taxon>
    </lineage>
</organism>
<dbReference type="RefSeq" id="WP_196204365.1">
    <property type="nucleotide sequence ID" value="NZ_JADPUN010000252.1"/>
</dbReference>
<accession>A0ABS0H306</accession>
<dbReference type="Proteomes" id="UP000638560">
    <property type="component" value="Unassembled WGS sequence"/>
</dbReference>
<keyword evidence="3" id="KW-1185">Reference proteome</keyword>
<proteinExistence type="predicted"/>
<evidence type="ECO:0000313" key="2">
    <source>
        <dbReference type="EMBL" id="MBF9132843.1"/>
    </source>
</evidence>
<sequence>MARSGSAAYRRVVTGVRAASSIANRIVLPTPPGVSVRDALLDLPLRRSRSATPSRRPRWPGYWPTTARASSGNAPPPLPGWKKFIQETDGEELTWDIAEEHGS</sequence>